<evidence type="ECO:0000313" key="2">
    <source>
        <dbReference type="Proteomes" id="UP000596932"/>
    </source>
</evidence>
<dbReference type="RefSeq" id="WP_162976832.1">
    <property type="nucleotide sequence ID" value="NZ_JACFYX020000006.1"/>
</dbReference>
<name>A0A931D361_9PSED</name>
<protein>
    <submittedName>
        <fullName evidence="1">Uncharacterized protein</fullName>
    </submittedName>
</protein>
<comment type="caution">
    <text evidence="1">The sequence shown here is derived from an EMBL/GenBank/DDBJ whole genome shotgun (WGS) entry which is preliminary data.</text>
</comment>
<dbReference type="EMBL" id="JACFYX010000006">
    <property type="protein sequence ID" value="MBG0835173.1"/>
    <property type="molecule type" value="Genomic_DNA"/>
</dbReference>
<keyword evidence="2" id="KW-1185">Reference proteome</keyword>
<gene>
    <name evidence="1" type="ORF">H3221_08615</name>
</gene>
<organism evidence="1 2">
    <name type="scientific">Pseudomonas chaetocerotis</name>
    <dbReference type="NCBI Taxonomy" id="2758695"/>
    <lineage>
        <taxon>Bacteria</taxon>
        <taxon>Pseudomonadati</taxon>
        <taxon>Pseudomonadota</taxon>
        <taxon>Gammaproteobacteria</taxon>
        <taxon>Pseudomonadales</taxon>
        <taxon>Pseudomonadaceae</taxon>
        <taxon>Pseudomonas</taxon>
    </lineage>
</organism>
<accession>A0A931D361</accession>
<sequence>MKKIKILKAFLPGGLEETYAIITNTPFKIGAQSGFEPIKFSKTHARAKFIEETLSREVITDPFGNTEEIISKRYVINEFTILSLRNDHLLILENPSRSVRELIKKLSEVLGTSFYASAIQIDIPALSEFLSKSHGAANLKNTRVLLSGVSLDEESSAVVEITSLKNAIHDAKHHFKGKAFKIERARFTASSGTRKSTIEVRSTGLISVHGPEEKGLIELINMFIAEGLS</sequence>
<dbReference type="Proteomes" id="UP000596932">
    <property type="component" value="Unassembled WGS sequence"/>
</dbReference>
<evidence type="ECO:0000313" key="1">
    <source>
        <dbReference type="EMBL" id="MBG0835173.1"/>
    </source>
</evidence>
<proteinExistence type="predicted"/>
<dbReference type="AlphaFoldDB" id="A0A931D361"/>
<reference evidence="1" key="1">
    <citation type="submission" date="2020-07" db="EMBL/GenBank/DDBJ databases">
        <title>Pseudomonas chaetoceroseae sp. nov., a new member of the Pseudomonas oleovorans group isolated from a culture of Chaetoceros calcitrans.</title>
        <authorList>
            <person name="Girard L."/>
            <person name="Lood C."/>
            <person name="De Mot R."/>
            <person name="Baudart J."/>
        </authorList>
    </citation>
    <scope>NUCLEOTIDE SEQUENCE</scope>
    <source>
        <strain evidence="1">536</strain>
    </source>
</reference>